<sequence length="9" mass="1039">APWKDKTPP</sequence>
<name>A0A2K3KAS4_TRIPR</name>
<dbReference type="EMBL" id="ASHM01154744">
    <property type="protein sequence ID" value="PNX63372.1"/>
    <property type="molecule type" value="Genomic_DNA"/>
</dbReference>
<proteinExistence type="predicted"/>
<reference evidence="1 2" key="2">
    <citation type="journal article" date="2017" name="Front. Plant Sci.">
        <title>Gene Classification and Mining of Molecular Markers Useful in Red Clover (Trifolium pratense) Breeding.</title>
        <authorList>
            <person name="Istvanek J."/>
            <person name="Dluhosova J."/>
            <person name="Dluhos P."/>
            <person name="Patkova L."/>
            <person name="Nedelnik J."/>
            <person name="Repkova J."/>
        </authorList>
    </citation>
    <scope>NUCLEOTIDE SEQUENCE [LARGE SCALE GENOMIC DNA]</scope>
    <source>
        <strain evidence="2">cv. Tatra</strain>
        <tissue evidence="1">Young leaves</tissue>
    </source>
</reference>
<feature type="non-terminal residue" evidence="1">
    <location>
        <position position="1"/>
    </location>
</feature>
<evidence type="ECO:0000313" key="1">
    <source>
        <dbReference type="EMBL" id="PNX63372.1"/>
    </source>
</evidence>
<gene>
    <name evidence="1" type="ORF">L195_g061594</name>
</gene>
<organism evidence="1 2">
    <name type="scientific">Trifolium pratense</name>
    <name type="common">Red clover</name>
    <dbReference type="NCBI Taxonomy" id="57577"/>
    <lineage>
        <taxon>Eukaryota</taxon>
        <taxon>Viridiplantae</taxon>
        <taxon>Streptophyta</taxon>
        <taxon>Embryophyta</taxon>
        <taxon>Tracheophyta</taxon>
        <taxon>Spermatophyta</taxon>
        <taxon>Magnoliopsida</taxon>
        <taxon>eudicotyledons</taxon>
        <taxon>Gunneridae</taxon>
        <taxon>Pentapetalae</taxon>
        <taxon>rosids</taxon>
        <taxon>fabids</taxon>
        <taxon>Fabales</taxon>
        <taxon>Fabaceae</taxon>
        <taxon>Papilionoideae</taxon>
        <taxon>50 kb inversion clade</taxon>
        <taxon>NPAAA clade</taxon>
        <taxon>Hologalegina</taxon>
        <taxon>IRL clade</taxon>
        <taxon>Trifolieae</taxon>
        <taxon>Trifolium</taxon>
    </lineage>
</organism>
<reference evidence="1 2" key="1">
    <citation type="journal article" date="2014" name="Am. J. Bot.">
        <title>Genome assembly and annotation for red clover (Trifolium pratense; Fabaceae).</title>
        <authorList>
            <person name="Istvanek J."/>
            <person name="Jaros M."/>
            <person name="Krenek A."/>
            <person name="Repkova J."/>
        </authorList>
    </citation>
    <scope>NUCLEOTIDE SEQUENCE [LARGE SCALE GENOMIC DNA]</scope>
    <source>
        <strain evidence="2">cv. Tatra</strain>
        <tissue evidence="1">Young leaves</tissue>
    </source>
</reference>
<comment type="caution">
    <text evidence="1">The sequence shown here is derived from an EMBL/GenBank/DDBJ whole genome shotgun (WGS) entry which is preliminary data.</text>
</comment>
<evidence type="ECO:0000313" key="2">
    <source>
        <dbReference type="Proteomes" id="UP000236291"/>
    </source>
</evidence>
<dbReference type="Proteomes" id="UP000236291">
    <property type="component" value="Unassembled WGS sequence"/>
</dbReference>
<accession>A0A2K3KAS4</accession>
<protein>
    <submittedName>
        <fullName evidence="1">Uncharacterized protein</fullName>
    </submittedName>
</protein>